<reference evidence="2" key="1">
    <citation type="submission" date="2017-09" db="EMBL/GenBank/DDBJ databases">
        <title>Depth-based differentiation of microbial function through sediment-hosted aquifers and enrichment of novel symbionts in the deep terrestrial subsurface.</title>
        <authorList>
            <person name="Probst A.J."/>
            <person name="Ladd B."/>
            <person name="Jarett J.K."/>
            <person name="Geller-Mcgrath D.E."/>
            <person name="Sieber C.M.K."/>
            <person name="Emerson J.B."/>
            <person name="Anantharaman K."/>
            <person name="Thomas B.C."/>
            <person name="Malmstrom R."/>
            <person name="Stieglmeier M."/>
            <person name="Klingl A."/>
            <person name="Woyke T."/>
            <person name="Ryan C.M."/>
            <person name="Banfield J.F."/>
        </authorList>
    </citation>
    <scope>NUCLEOTIDE SEQUENCE [LARGE SCALE GENOMIC DNA]</scope>
</reference>
<protein>
    <submittedName>
        <fullName evidence="1">Uncharacterized protein</fullName>
    </submittedName>
</protein>
<proteinExistence type="predicted"/>
<dbReference type="EMBL" id="PFDW01000008">
    <property type="protein sequence ID" value="PJE58499.1"/>
    <property type="molecule type" value="Genomic_DNA"/>
</dbReference>
<comment type="caution">
    <text evidence="1">The sequence shown here is derived from an EMBL/GenBank/DDBJ whole genome shotgun (WGS) entry which is preliminary data.</text>
</comment>
<dbReference type="AlphaFoldDB" id="A0A2M8KF03"/>
<sequence length="89" mass="10128">MQLIIEKTIEGPFLKLVKTAKKNGGGIIILYSDKDYRYTPHPEGAVIVKSNQLLLNGTKLLYEDEYNNYESHPKGILIEKYSQLFLVVA</sequence>
<accession>A0A2M8KF03</accession>
<evidence type="ECO:0000313" key="1">
    <source>
        <dbReference type="EMBL" id="PJE58499.1"/>
    </source>
</evidence>
<organism evidence="1 2">
    <name type="scientific">Candidatus Portnoybacteria bacterium CG10_big_fil_rev_8_21_14_0_10_36_7</name>
    <dbReference type="NCBI Taxonomy" id="1974812"/>
    <lineage>
        <taxon>Bacteria</taxon>
        <taxon>Candidatus Portnoyibacteriota</taxon>
    </lineage>
</organism>
<dbReference type="Proteomes" id="UP000231450">
    <property type="component" value="Unassembled WGS sequence"/>
</dbReference>
<name>A0A2M8KF03_9BACT</name>
<gene>
    <name evidence="1" type="ORF">COU81_00450</name>
</gene>
<evidence type="ECO:0000313" key="2">
    <source>
        <dbReference type="Proteomes" id="UP000231450"/>
    </source>
</evidence>